<feature type="binding site" evidence="12">
    <location>
        <position position="204"/>
    </location>
    <ligand>
        <name>pyruvate</name>
        <dbReference type="ChEBI" id="CHEBI:15361"/>
    </ligand>
</feature>
<evidence type="ECO:0000256" key="1">
    <source>
        <dbReference type="ARBA" id="ARBA00003294"/>
    </source>
</evidence>
<feature type="active site" description="Proton donor/acceptor" evidence="12">
    <location>
        <position position="136"/>
    </location>
</feature>
<comment type="subcellular location">
    <subcellularLocation>
        <location evidence="12">Cytoplasm</location>
    </subcellularLocation>
</comment>
<gene>
    <name evidence="12 14" type="primary">dapA</name>
    <name evidence="14" type="ORF">WMO66_06385</name>
</gene>
<organism evidence="14 15">
    <name type="scientific">Faecousia intestinalis</name>
    <dbReference type="NCBI Taxonomy" id="3133167"/>
    <lineage>
        <taxon>Bacteria</taxon>
        <taxon>Bacillati</taxon>
        <taxon>Bacillota</taxon>
        <taxon>Clostridia</taxon>
        <taxon>Eubacteriales</taxon>
        <taxon>Oscillospiraceae</taxon>
        <taxon>Faecousia</taxon>
    </lineage>
</organism>
<evidence type="ECO:0000256" key="9">
    <source>
        <dbReference type="ARBA" id="ARBA00023239"/>
    </source>
</evidence>
<feature type="active site" description="Schiff-base intermediate with substrate" evidence="12">
    <location>
        <position position="164"/>
    </location>
</feature>
<dbReference type="GO" id="GO:0008840">
    <property type="term" value="F:4-hydroxy-tetrahydrodipicolinate synthase activity"/>
    <property type="evidence" value="ECO:0007669"/>
    <property type="project" value="UniProtKB-EC"/>
</dbReference>
<dbReference type="PANTHER" id="PTHR12128">
    <property type="entry name" value="DIHYDRODIPICOLINATE SYNTHASE"/>
    <property type="match status" value="1"/>
</dbReference>
<dbReference type="EMBL" id="JBBMFF010000198">
    <property type="protein sequence ID" value="MEQ2510873.1"/>
    <property type="molecule type" value="Genomic_DNA"/>
</dbReference>
<dbReference type="NCBIfam" id="TIGR00674">
    <property type="entry name" value="dapA"/>
    <property type="match status" value="1"/>
</dbReference>
<dbReference type="Gene3D" id="3.20.20.70">
    <property type="entry name" value="Aldolase class I"/>
    <property type="match status" value="1"/>
</dbReference>
<evidence type="ECO:0000256" key="6">
    <source>
        <dbReference type="ARBA" id="ARBA00022605"/>
    </source>
</evidence>
<dbReference type="CDD" id="cd00950">
    <property type="entry name" value="DHDPS"/>
    <property type="match status" value="1"/>
</dbReference>
<keyword evidence="7 12" id="KW-0220">Diaminopimelate biosynthesis</keyword>
<comment type="caution">
    <text evidence="12">Was originally thought to be a dihydrodipicolinate synthase (DHDPS), catalyzing the condensation of (S)-aspartate-beta-semialdehyde [(S)-ASA] and pyruvate to dihydrodipicolinate (DHDP). However, it was shown in E.coli that the product of the enzymatic reaction is not dihydrodipicolinate but in fact (4S)-4-hydroxy-2,3,4,5-tetrahydro-(2S)-dipicolinic acid (HTPA), and that the consecutive dehydration reaction leading to DHDP is not spontaneous but catalyzed by DapB.</text>
</comment>
<dbReference type="RefSeq" id="WP_349135559.1">
    <property type="nucleotide sequence ID" value="NZ_JBBMFF010000198.1"/>
</dbReference>
<evidence type="ECO:0000256" key="12">
    <source>
        <dbReference type="HAMAP-Rule" id="MF_00418"/>
    </source>
</evidence>
<evidence type="ECO:0000256" key="5">
    <source>
        <dbReference type="ARBA" id="ARBA00022490"/>
    </source>
</evidence>
<keyword evidence="10 12" id="KW-0704">Schiff base</keyword>
<dbReference type="InterPro" id="IPR020625">
    <property type="entry name" value="Schiff_base-form_aldolases_AS"/>
</dbReference>
<evidence type="ECO:0000313" key="14">
    <source>
        <dbReference type="EMBL" id="MEQ2510873.1"/>
    </source>
</evidence>
<evidence type="ECO:0000256" key="7">
    <source>
        <dbReference type="ARBA" id="ARBA00022915"/>
    </source>
</evidence>
<feature type="site" description="Part of a proton relay during catalysis" evidence="12">
    <location>
        <position position="110"/>
    </location>
</feature>
<keyword evidence="6 12" id="KW-0028">Amino-acid biosynthesis</keyword>
<evidence type="ECO:0000256" key="2">
    <source>
        <dbReference type="ARBA" id="ARBA00005120"/>
    </source>
</evidence>
<dbReference type="Proteomes" id="UP001491552">
    <property type="component" value="Unassembled WGS sequence"/>
</dbReference>
<comment type="catalytic activity">
    <reaction evidence="11 12">
        <text>L-aspartate 4-semialdehyde + pyruvate = (2S,4S)-4-hydroxy-2,3,4,5-tetrahydrodipicolinate + H2O + H(+)</text>
        <dbReference type="Rhea" id="RHEA:34171"/>
        <dbReference type="ChEBI" id="CHEBI:15361"/>
        <dbReference type="ChEBI" id="CHEBI:15377"/>
        <dbReference type="ChEBI" id="CHEBI:15378"/>
        <dbReference type="ChEBI" id="CHEBI:67139"/>
        <dbReference type="ChEBI" id="CHEBI:537519"/>
        <dbReference type="EC" id="4.3.3.7"/>
    </reaction>
</comment>
<evidence type="ECO:0000256" key="3">
    <source>
        <dbReference type="ARBA" id="ARBA00007592"/>
    </source>
</evidence>
<dbReference type="PROSITE" id="PS00666">
    <property type="entry name" value="DHDPS_2"/>
    <property type="match status" value="1"/>
</dbReference>
<dbReference type="PRINTS" id="PR00146">
    <property type="entry name" value="DHPICSNTHASE"/>
</dbReference>
<reference evidence="14 15" key="1">
    <citation type="submission" date="2024-03" db="EMBL/GenBank/DDBJ databases">
        <title>Human intestinal bacterial collection.</title>
        <authorList>
            <person name="Pauvert C."/>
            <person name="Hitch T.C.A."/>
            <person name="Clavel T."/>
        </authorList>
    </citation>
    <scope>NUCLEOTIDE SEQUENCE [LARGE SCALE GENOMIC DNA]</scope>
    <source>
        <strain evidence="14 15">CLA-AA-H192</strain>
    </source>
</reference>
<keyword evidence="15" id="KW-1185">Reference proteome</keyword>
<name>A0ABV1G6H5_9FIRM</name>
<feature type="binding site" evidence="12">
    <location>
        <position position="48"/>
    </location>
    <ligand>
        <name>pyruvate</name>
        <dbReference type="ChEBI" id="CHEBI:15361"/>
    </ligand>
</feature>
<proteinExistence type="inferred from homology"/>
<evidence type="ECO:0000256" key="11">
    <source>
        <dbReference type="ARBA" id="ARBA00047836"/>
    </source>
</evidence>
<sequence>MLPIFRGAATALLTPFRPDGSIDLPAWDRLLERQLDAGIAALVVCGTTGEAATLTQDERLTLLRRAKQAACGHCPVIMGVGTNCTAGSVENAELAAQNGADALLAVTPYYNKGTQAGLLAHYTAIADASPLPLVLYNVPSRTGVDLLPETVRALARHPHIAGIKEACGSISRAAQLLGRCGLPVWSGNDDQTAAIMALGGSGVISVVSNVAPEAVVAMTDACLAGDFREGARRQLELLPLCEALFCVVNPIPVKAAMEELGLCSGTLRLPLSPLEEPHRSRLRAVLRGYGLLS</sequence>
<dbReference type="InterPro" id="IPR020624">
    <property type="entry name" value="Schiff_base-form_aldolases_CS"/>
</dbReference>
<comment type="pathway">
    <text evidence="2 12">Amino-acid biosynthesis; L-lysine biosynthesis via DAP pathway; (S)-tetrahydrodipicolinate from L-aspartate: step 3/4.</text>
</comment>
<dbReference type="PROSITE" id="PS00665">
    <property type="entry name" value="DHDPS_1"/>
    <property type="match status" value="1"/>
</dbReference>
<keyword evidence="8 12" id="KW-0457">Lysine biosynthesis</keyword>
<evidence type="ECO:0000256" key="10">
    <source>
        <dbReference type="ARBA" id="ARBA00023270"/>
    </source>
</evidence>
<dbReference type="EC" id="4.3.3.7" evidence="4 12"/>
<evidence type="ECO:0000313" key="15">
    <source>
        <dbReference type="Proteomes" id="UP001491552"/>
    </source>
</evidence>
<evidence type="ECO:0000256" key="8">
    <source>
        <dbReference type="ARBA" id="ARBA00023154"/>
    </source>
</evidence>
<dbReference type="Pfam" id="PF00701">
    <property type="entry name" value="DHDPS"/>
    <property type="match status" value="1"/>
</dbReference>
<dbReference type="InterPro" id="IPR013785">
    <property type="entry name" value="Aldolase_TIM"/>
</dbReference>
<comment type="caution">
    <text evidence="14">The sequence shown here is derived from an EMBL/GenBank/DDBJ whole genome shotgun (WGS) entry which is preliminary data.</text>
</comment>
<dbReference type="HAMAP" id="MF_00418">
    <property type="entry name" value="DapA"/>
    <property type="match status" value="1"/>
</dbReference>
<keyword evidence="5 12" id="KW-0963">Cytoplasm</keyword>
<dbReference type="SMART" id="SM01130">
    <property type="entry name" value="DHDPS"/>
    <property type="match status" value="1"/>
</dbReference>
<dbReference type="InterPro" id="IPR002220">
    <property type="entry name" value="DapA-like"/>
</dbReference>
<comment type="similarity">
    <text evidence="3 12 13">Belongs to the DapA family.</text>
</comment>
<dbReference type="PANTHER" id="PTHR12128:SF66">
    <property type="entry name" value="4-HYDROXY-2-OXOGLUTARATE ALDOLASE, MITOCHONDRIAL"/>
    <property type="match status" value="1"/>
</dbReference>
<keyword evidence="9 12" id="KW-0456">Lyase</keyword>
<comment type="function">
    <text evidence="1 12">Catalyzes the condensation of (S)-aspartate-beta-semialdehyde [(S)-ASA] and pyruvate to 4-hydroxy-tetrahydrodipicolinate (HTPA).</text>
</comment>
<dbReference type="PIRSF" id="PIRSF001365">
    <property type="entry name" value="DHDPS"/>
    <property type="match status" value="1"/>
</dbReference>
<accession>A0ABV1G6H5</accession>
<evidence type="ECO:0000256" key="4">
    <source>
        <dbReference type="ARBA" id="ARBA00012086"/>
    </source>
</evidence>
<evidence type="ECO:0000256" key="13">
    <source>
        <dbReference type="PIRNR" id="PIRNR001365"/>
    </source>
</evidence>
<comment type="subunit">
    <text evidence="12">Homotetramer; dimer of dimers.</text>
</comment>
<protein>
    <recommendedName>
        <fullName evidence="4 12">4-hydroxy-tetrahydrodipicolinate synthase</fullName>
        <shortName evidence="12">HTPA synthase</shortName>
        <ecNumber evidence="4 12">4.3.3.7</ecNumber>
    </recommendedName>
</protein>
<feature type="site" description="Part of a proton relay during catalysis" evidence="12">
    <location>
        <position position="47"/>
    </location>
</feature>
<dbReference type="SUPFAM" id="SSF51569">
    <property type="entry name" value="Aldolase"/>
    <property type="match status" value="1"/>
</dbReference>
<dbReference type="InterPro" id="IPR005263">
    <property type="entry name" value="DapA"/>
</dbReference>